<evidence type="ECO:0000313" key="1">
    <source>
        <dbReference type="EMBL" id="GES48157.1"/>
    </source>
</evidence>
<dbReference type="Proteomes" id="UP000390335">
    <property type="component" value="Unassembled WGS sequence"/>
</dbReference>
<keyword evidence="2" id="KW-1185">Reference proteome</keyword>
<name>A0ABQ0YYI7_9HYPH</name>
<proteinExistence type="predicted"/>
<accession>A0ABQ0YYI7</accession>
<organism evidence="1 2">
    <name type="scientific">Rhizobium dioscoreae</name>
    <dbReference type="NCBI Taxonomy" id="2653122"/>
    <lineage>
        <taxon>Bacteria</taxon>
        <taxon>Pseudomonadati</taxon>
        <taxon>Pseudomonadota</taxon>
        <taxon>Alphaproteobacteria</taxon>
        <taxon>Hyphomicrobiales</taxon>
        <taxon>Rhizobiaceae</taxon>
        <taxon>Rhizobium/Agrobacterium group</taxon>
        <taxon>Rhizobium</taxon>
    </lineage>
</organism>
<reference evidence="1 2" key="1">
    <citation type="journal article" date="2020" name="Genome Biol. Evol.">
        <title>Rhizobium dioscoreae sp. nov., a plant growth-promoting bacterium isolated from yam (Dioscorea species).</title>
        <authorList>
            <person name="Ouyabe M."/>
            <person name="Tanaka N."/>
            <person name="Shiwa Y."/>
            <person name="Fujita N."/>
            <person name="Kikuno H."/>
            <person name="Babil P."/>
            <person name="Shiwachi H."/>
        </authorList>
    </citation>
    <scope>NUCLEOTIDE SEQUENCE [LARGE SCALE GENOMIC DNA]</scope>
    <source>
        <strain evidence="1 2">S-93</strain>
    </source>
</reference>
<sequence length="111" mass="12598">MLGWIPSRAYPRQDNIARERAICDVNVGIIKGQKFDVQVPLPALDTGNELAKVCQRIRQVTFTPKKSRHVCSADGLAVTREQIGNNQKRLLRKRYLVFVAIQKSDFTKSSE</sequence>
<dbReference type="EMBL" id="BLAJ01000001">
    <property type="protein sequence ID" value="GES48157.1"/>
    <property type="molecule type" value="Genomic_DNA"/>
</dbReference>
<comment type="caution">
    <text evidence="1">The sequence shown here is derived from an EMBL/GenBank/DDBJ whole genome shotgun (WGS) entry which is preliminary data.</text>
</comment>
<gene>
    <name evidence="1" type="ORF">RsS93_07710</name>
</gene>
<evidence type="ECO:0000313" key="2">
    <source>
        <dbReference type="Proteomes" id="UP000390335"/>
    </source>
</evidence>
<protein>
    <submittedName>
        <fullName evidence="1">Uncharacterized protein</fullName>
    </submittedName>
</protein>
<dbReference type="RefSeq" id="WP_145316615.1">
    <property type="nucleotide sequence ID" value="NZ_BLAI01000010.1"/>
</dbReference>